<feature type="domain" description="AMP-binding enzyme C-terminal" evidence="2">
    <location>
        <begin position="415"/>
        <end position="490"/>
    </location>
</feature>
<feature type="domain" description="AMP-dependent synthetase/ligase" evidence="1">
    <location>
        <begin position="15"/>
        <end position="363"/>
    </location>
</feature>
<dbReference type="AlphaFoldDB" id="A0A3B0B5J4"/>
<dbReference type="PANTHER" id="PTHR43767:SF1">
    <property type="entry name" value="NONRIBOSOMAL PEPTIDE SYNTHASE PES1 (EUROFUNG)-RELATED"/>
    <property type="match status" value="1"/>
</dbReference>
<dbReference type="PANTHER" id="PTHR43767">
    <property type="entry name" value="LONG-CHAIN-FATTY-ACID--COA LIGASE"/>
    <property type="match status" value="1"/>
</dbReference>
<dbReference type="InterPro" id="IPR025110">
    <property type="entry name" value="AMP-bd_C"/>
</dbReference>
<name>A0A3B0B5J4_9ACTN</name>
<dbReference type="Gene3D" id="3.40.50.12780">
    <property type="entry name" value="N-terminal domain of ligase-like"/>
    <property type="match status" value="1"/>
</dbReference>
<comment type="caution">
    <text evidence="3">The sequence shown here is derived from an EMBL/GenBank/DDBJ whole genome shotgun (WGS) entry which is preliminary data.</text>
</comment>
<dbReference type="EMBL" id="RBAM01000009">
    <property type="protein sequence ID" value="RKN69723.1"/>
    <property type="molecule type" value="Genomic_DNA"/>
</dbReference>
<evidence type="ECO:0000259" key="1">
    <source>
        <dbReference type="Pfam" id="PF00501"/>
    </source>
</evidence>
<dbReference type="Gene3D" id="3.30.300.30">
    <property type="match status" value="1"/>
</dbReference>
<evidence type="ECO:0000313" key="4">
    <source>
        <dbReference type="Proteomes" id="UP000270343"/>
    </source>
</evidence>
<protein>
    <submittedName>
        <fullName evidence="3">Long-chain fatty acid--CoA ligase</fullName>
    </submittedName>
</protein>
<accession>A0A3B0B5J4</accession>
<reference evidence="3 4" key="1">
    <citation type="journal article" date="2015" name="Antonie Van Leeuwenhoek">
        <title>Streptomyces klenkii sp. nov., isolated from deep marine sediment.</title>
        <authorList>
            <person name="Veyisoglu A."/>
            <person name="Sahin N."/>
        </authorList>
    </citation>
    <scope>NUCLEOTIDE SEQUENCE [LARGE SCALE GENOMIC DNA]</scope>
    <source>
        <strain evidence="3 4">KCTC 29202</strain>
    </source>
</reference>
<dbReference type="InterPro" id="IPR050237">
    <property type="entry name" value="ATP-dep_AMP-bd_enzyme"/>
</dbReference>
<dbReference type="InterPro" id="IPR045851">
    <property type="entry name" value="AMP-bd_C_sf"/>
</dbReference>
<dbReference type="GO" id="GO:0016878">
    <property type="term" value="F:acid-thiol ligase activity"/>
    <property type="evidence" value="ECO:0007669"/>
    <property type="project" value="UniProtKB-ARBA"/>
</dbReference>
<proteinExistence type="predicted"/>
<dbReference type="Pfam" id="PF00501">
    <property type="entry name" value="AMP-binding"/>
    <property type="match status" value="1"/>
</dbReference>
<evidence type="ECO:0000259" key="2">
    <source>
        <dbReference type="Pfam" id="PF13193"/>
    </source>
</evidence>
<organism evidence="3 4">
    <name type="scientific">Streptomyces klenkii</name>
    <dbReference type="NCBI Taxonomy" id="1420899"/>
    <lineage>
        <taxon>Bacteria</taxon>
        <taxon>Bacillati</taxon>
        <taxon>Actinomycetota</taxon>
        <taxon>Actinomycetes</taxon>
        <taxon>Kitasatosporales</taxon>
        <taxon>Streptomycetaceae</taxon>
        <taxon>Streptomyces</taxon>
    </lineage>
</organism>
<dbReference type="OrthoDB" id="9803968at2"/>
<keyword evidence="3" id="KW-0436">Ligase</keyword>
<dbReference type="InterPro" id="IPR042099">
    <property type="entry name" value="ANL_N_sf"/>
</dbReference>
<dbReference type="InterPro" id="IPR000873">
    <property type="entry name" value="AMP-dep_synth/lig_dom"/>
</dbReference>
<evidence type="ECO:0000313" key="3">
    <source>
        <dbReference type="EMBL" id="RKN69723.1"/>
    </source>
</evidence>
<dbReference type="Proteomes" id="UP000270343">
    <property type="component" value="Unassembled WGS sequence"/>
</dbReference>
<sequence length="513" mass="55109">MFRDALIDALTAGGARVAVLDETAACSYAELDAWSSSLADSLRPLVRTPEDCAALLLPNGGSWLAAYLAAHKAGTAVAPMNAVLTEHEIVRVLEHVRPRALLTSPERSDDIKALCAGRRLPVDVIVVMPGPGRHVVRGPRGAAGTAKTRADTGRVADAPCMIMHTSGSTGVCRPVIQTEQALHLATGFWRGRHRNSDDVVAVPIPLAHTYGHLAAISTLLAGATLLTSSRAFEPAWWLEQLVARDVTVIEAVPTVYRRLLEAAGQRWRPAALRRCLSAGQQTPADLRRDWHRRTGVELLQSWGMTELAGAGLGPTADSCRDSAGIPVPGLEVRVIDPQAPGRPVPAGTVGELWVRGSQVTPGYRTGSGQLAPVTDDDGWLRTGDLVVRDGHECVRIVGRSKDTIMTGGYSVQPAEIEDVLRTHPGVEDAAVIARPDRRRGEVPHAVIVPRHHSRPDAEELLSHCRGLLARYKVPRSIDFAERLPLSVTGKLDRGALRGRYGAPEQEDTPHVVG</sequence>
<gene>
    <name evidence="3" type="ORF">D7231_21875</name>
</gene>
<dbReference type="Pfam" id="PF13193">
    <property type="entry name" value="AMP-binding_C"/>
    <property type="match status" value="1"/>
</dbReference>
<dbReference type="SUPFAM" id="SSF56801">
    <property type="entry name" value="Acetyl-CoA synthetase-like"/>
    <property type="match status" value="1"/>
</dbReference>
<keyword evidence="4" id="KW-1185">Reference proteome</keyword>
<dbReference type="RefSeq" id="WP_120757207.1">
    <property type="nucleotide sequence ID" value="NZ_RBAM01000009.1"/>
</dbReference>